<dbReference type="KEGG" id="trb:HB776_08985"/>
<name>A0A7G6TX76_9BRAD</name>
<evidence type="ECO:0000313" key="2">
    <source>
        <dbReference type="Proteomes" id="UP000515291"/>
    </source>
</evidence>
<gene>
    <name evidence="1" type="ORF">HB776_08985</name>
</gene>
<sequence>MPAFVEMIVQKIAEAAPIQNSVSDFVAGVLENTANKLSRFEQRPDDGETTIEDIA</sequence>
<dbReference type="EMBL" id="CP050292">
    <property type="protein sequence ID" value="QND71358.1"/>
    <property type="molecule type" value="Genomic_DNA"/>
</dbReference>
<protein>
    <submittedName>
        <fullName evidence="1">Uncharacterized protein</fullName>
    </submittedName>
</protein>
<proteinExistence type="predicted"/>
<dbReference type="Proteomes" id="UP000515291">
    <property type="component" value="Chromosome"/>
</dbReference>
<evidence type="ECO:0000313" key="1">
    <source>
        <dbReference type="EMBL" id="QND71358.1"/>
    </source>
</evidence>
<dbReference type="AlphaFoldDB" id="A0A7G6TX76"/>
<organism evidence="1 2">
    <name type="scientific">Tardiphaga robiniae</name>
    <dbReference type="NCBI Taxonomy" id="943830"/>
    <lineage>
        <taxon>Bacteria</taxon>
        <taxon>Pseudomonadati</taxon>
        <taxon>Pseudomonadota</taxon>
        <taxon>Alphaproteobacteria</taxon>
        <taxon>Hyphomicrobiales</taxon>
        <taxon>Nitrobacteraceae</taxon>
        <taxon>Tardiphaga</taxon>
    </lineage>
</organism>
<dbReference type="RefSeq" id="WP_184516981.1">
    <property type="nucleotide sequence ID" value="NZ_CP050292.1"/>
</dbReference>
<accession>A0A7G6TX76</accession>
<reference evidence="2" key="1">
    <citation type="journal article" date="2020" name="Mol. Plant Microbe">
        <title>Rhizobial microsymbionts of the narrowly endemic Oxytropis species growing in Kamchatka are characterized by significant genetic diversity and possess a set of genes that are associated with T3SS and T6SS secretion systems and can affect the development of symbiosis.</title>
        <authorList>
            <person name="Safronova V."/>
            <person name="Guro P."/>
            <person name="Sazanova A."/>
            <person name="Kuznetsova I."/>
            <person name="Belimov A."/>
            <person name="Yakubov V."/>
            <person name="Chirak E."/>
            <person name="Afonin A."/>
            <person name="Gogolev Y."/>
            <person name="Andronov E."/>
            <person name="Tikhonovich I."/>
        </authorList>
    </citation>
    <scope>NUCLEOTIDE SEQUENCE [LARGE SCALE GENOMIC DNA]</scope>
    <source>
        <strain evidence="2">581</strain>
    </source>
</reference>